<evidence type="ECO:0000256" key="1">
    <source>
        <dbReference type="ARBA" id="ARBA00004651"/>
    </source>
</evidence>
<keyword evidence="2" id="KW-1003">Cell membrane</keyword>
<dbReference type="PANTHER" id="PTHR35007:SF4">
    <property type="entry name" value="CONSERVED TRANSMEMBRANE PROTEIN-RELATED"/>
    <property type="match status" value="1"/>
</dbReference>
<dbReference type="RefSeq" id="WP_085094981.1">
    <property type="nucleotide sequence ID" value="NZ_AP022603.1"/>
</dbReference>
<evidence type="ECO:0000256" key="5">
    <source>
        <dbReference type="ARBA" id="ARBA00023136"/>
    </source>
</evidence>
<proteinExistence type="predicted"/>
<keyword evidence="8" id="KW-1185">Reference proteome</keyword>
<feature type="domain" description="Type II secretion system protein GspF" evidence="6">
    <location>
        <begin position="90"/>
        <end position="213"/>
    </location>
</feature>
<comment type="subcellular location">
    <subcellularLocation>
        <location evidence="1">Cell membrane</location>
        <topology evidence="1">Multi-pass membrane protein</topology>
    </subcellularLocation>
</comment>
<evidence type="ECO:0000313" key="7">
    <source>
        <dbReference type="EMBL" id="ORV04580.1"/>
    </source>
</evidence>
<dbReference type="AlphaFoldDB" id="A0A1X1RFV8"/>
<reference evidence="7 8" key="1">
    <citation type="submission" date="2016-01" db="EMBL/GenBank/DDBJ databases">
        <title>The new phylogeny of the genus Mycobacterium.</title>
        <authorList>
            <person name="Tarcisio F."/>
            <person name="Conor M."/>
            <person name="Antonella G."/>
            <person name="Elisabetta G."/>
            <person name="Giulia F.S."/>
            <person name="Sara T."/>
            <person name="Anna F."/>
            <person name="Clotilde B."/>
            <person name="Roberto B."/>
            <person name="Veronica D.S."/>
            <person name="Fabio R."/>
            <person name="Monica P."/>
            <person name="Olivier J."/>
            <person name="Enrico T."/>
            <person name="Nicola S."/>
        </authorList>
    </citation>
    <scope>NUCLEOTIDE SEQUENCE [LARGE SCALE GENOMIC DNA]</scope>
    <source>
        <strain evidence="7 8">DSM 44179</strain>
    </source>
</reference>
<dbReference type="OrthoDB" id="3712305at2"/>
<evidence type="ECO:0000256" key="2">
    <source>
        <dbReference type="ARBA" id="ARBA00022475"/>
    </source>
</evidence>
<dbReference type="PANTHER" id="PTHR35007">
    <property type="entry name" value="INTEGRAL MEMBRANE PROTEIN-RELATED"/>
    <property type="match status" value="1"/>
</dbReference>
<evidence type="ECO:0000256" key="3">
    <source>
        <dbReference type="ARBA" id="ARBA00022692"/>
    </source>
</evidence>
<evidence type="ECO:0000256" key="4">
    <source>
        <dbReference type="ARBA" id="ARBA00022989"/>
    </source>
</evidence>
<protein>
    <recommendedName>
        <fullName evidence="6">Type II secretion system protein GspF domain-containing protein</fullName>
    </recommendedName>
</protein>
<evidence type="ECO:0000259" key="6">
    <source>
        <dbReference type="Pfam" id="PF00482"/>
    </source>
</evidence>
<keyword evidence="5" id="KW-0472">Membrane</keyword>
<dbReference type="EMBL" id="LQOJ01000030">
    <property type="protein sequence ID" value="ORV04580.1"/>
    <property type="molecule type" value="Genomic_DNA"/>
</dbReference>
<keyword evidence="3" id="KW-0812">Transmembrane</keyword>
<organism evidence="7 8">
    <name type="scientific">Mycolicibacterium fallax</name>
    <name type="common">Mycobacterium fallax</name>
    <dbReference type="NCBI Taxonomy" id="1793"/>
    <lineage>
        <taxon>Bacteria</taxon>
        <taxon>Bacillati</taxon>
        <taxon>Actinomycetota</taxon>
        <taxon>Actinomycetes</taxon>
        <taxon>Mycobacteriales</taxon>
        <taxon>Mycobacteriaceae</taxon>
        <taxon>Mycolicibacterium</taxon>
    </lineage>
</organism>
<evidence type="ECO:0000313" key="8">
    <source>
        <dbReference type="Proteomes" id="UP000193484"/>
    </source>
</evidence>
<accession>A0A1X1RFV8</accession>
<name>A0A1X1RFV8_MYCFA</name>
<gene>
    <name evidence="7" type="ORF">AWC04_08260</name>
</gene>
<comment type="caution">
    <text evidence="7">The sequence shown here is derived from an EMBL/GenBank/DDBJ whole genome shotgun (WGS) entry which is preliminary data.</text>
</comment>
<sequence length="258" mass="26001">MITALPAAALLVAALLIAPGPPRHRLGLSPRSPRRPPALAFAAPLLAAALVSPALPPAIALLGATAWARRRAARRRRDAEAEARALADALEMMVAELRVGAHPVHALALAAEETGGPAGAALSAVTAAARLGGAVPAALAAAADRSALPGHWHRLAVAWRLAGEHGLAIAEVLAAAHRDVQERRRYADEVAAGLAGARATTAILAGLPGLGLLLGHALGADPLAFLTGPGGGCLLLGTGFLTAGLLWAGRITDRLTRP</sequence>
<dbReference type="Proteomes" id="UP000193484">
    <property type="component" value="Unassembled WGS sequence"/>
</dbReference>
<keyword evidence="4" id="KW-1133">Transmembrane helix</keyword>
<dbReference type="GO" id="GO:0005886">
    <property type="term" value="C:plasma membrane"/>
    <property type="evidence" value="ECO:0007669"/>
    <property type="project" value="UniProtKB-SubCell"/>
</dbReference>
<dbReference type="InterPro" id="IPR018076">
    <property type="entry name" value="T2SS_GspF_dom"/>
</dbReference>
<dbReference type="STRING" id="1793.AWC04_08260"/>
<dbReference type="Pfam" id="PF00482">
    <property type="entry name" value="T2SSF"/>
    <property type="match status" value="1"/>
</dbReference>